<organism evidence="1 2">
    <name type="scientific">Novosphingobium malaysiense</name>
    <dbReference type="NCBI Taxonomy" id="1348853"/>
    <lineage>
        <taxon>Bacteria</taxon>
        <taxon>Pseudomonadati</taxon>
        <taxon>Pseudomonadota</taxon>
        <taxon>Alphaproteobacteria</taxon>
        <taxon>Sphingomonadales</taxon>
        <taxon>Sphingomonadaceae</taxon>
        <taxon>Novosphingobium</taxon>
    </lineage>
</organism>
<dbReference type="OrthoDB" id="7508620at2"/>
<comment type="caution">
    <text evidence="1">The sequence shown here is derived from an EMBL/GenBank/DDBJ whole genome shotgun (WGS) entry which is preliminary data.</text>
</comment>
<dbReference type="RefSeq" id="WP_039288610.1">
    <property type="nucleotide sequence ID" value="NZ_JTDI01000007.1"/>
</dbReference>
<keyword evidence="2" id="KW-1185">Reference proteome</keyword>
<dbReference type="Proteomes" id="UP000031057">
    <property type="component" value="Unassembled WGS sequence"/>
</dbReference>
<proteinExistence type="predicted"/>
<name>A0A0B1ZGF6_9SPHN</name>
<reference evidence="1 2" key="1">
    <citation type="submission" date="2014-10" db="EMBL/GenBank/DDBJ databases">
        <title>Genome sequence of Novosphingobium malaysiense MUSC 273(T).</title>
        <authorList>
            <person name="Lee L.-H."/>
        </authorList>
    </citation>
    <scope>NUCLEOTIDE SEQUENCE [LARGE SCALE GENOMIC DNA]</scope>
    <source>
        <strain evidence="1 2">MUSC 273</strain>
    </source>
</reference>
<accession>A0A0B1ZGF6</accession>
<dbReference type="STRING" id="1348853.LK12_21020"/>
<dbReference type="EMBL" id="JTDI01000007">
    <property type="protein sequence ID" value="KHK89570.1"/>
    <property type="molecule type" value="Genomic_DNA"/>
</dbReference>
<gene>
    <name evidence="1" type="ORF">LK12_21020</name>
</gene>
<evidence type="ECO:0000313" key="1">
    <source>
        <dbReference type="EMBL" id="KHK89570.1"/>
    </source>
</evidence>
<evidence type="ECO:0000313" key="2">
    <source>
        <dbReference type="Proteomes" id="UP000031057"/>
    </source>
</evidence>
<sequence>MLFGPRITTVFKSRWNALFWAAGILATAYCSVPAAEQGARPEKAKVAVTKADHTNPWSKDSDD</sequence>
<dbReference type="AlphaFoldDB" id="A0A0B1ZGF6"/>
<protein>
    <submittedName>
        <fullName evidence="1">Uncharacterized protein</fullName>
    </submittedName>
</protein>